<dbReference type="Proteomes" id="UP000757890">
    <property type="component" value="Unassembled WGS sequence"/>
</dbReference>
<dbReference type="AlphaFoldDB" id="A0A930B960"/>
<proteinExistence type="predicted"/>
<name>A0A930B960_9FIRM</name>
<evidence type="ECO:0000313" key="1">
    <source>
        <dbReference type="EMBL" id="MBF1129815.1"/>
    </source>
</evidence>
<comment type="caution">
    <text evidence="1">The sequence shown here is derived from an EMBL/GenBank/DDBJ whole genome shotgun (WGS) entry which is preliminary data.</text>
</comment>
<protein>
    <submittedName>
        <fullName evidence="1">Uncharacterized protein</fullName>
    </submittedName>
</protein>
<sequence length="60" mass="6600">VSGGTLSTTEIKSIVKQILDKDTMIKKENETLKKKVDKLIKQGENVTCVGETHLTQGGRE</sequence>
<evidence type="ECO:0000313" key="2">
    <source>
        <dbReference type="Proteomes" id="UP000757890"/>
    </source>
</evidence>
<dbReference type="EMBL" id="JABZMK010000057">
    <property type="protein sequence ID" value="MBF1129815.1"/>
    <property type="molecule type" value="Genomic_DNA"/>
</dbReference>
<gene>
    <name evidence="1" type="ORF">HXL70_07215</name>
</gene>
<reference evidence="1" key="1">
    <citation type="submission" date="2020-04" db="EMBL/GenBank/DDBJ databases">
        <title>Deep metagenomics examines the oral microbiome during advanced dental caries in children, revealing novel taxa and co-occurrences with host molecules.</title>
        <authorList>
            <person name="Baker J.L."/>
            <person name="Morton J.T."/>
            <person name="Dinis M."/>
            <person name="Alvarez R."/>
            <person name="Tran N.C."/>
            <person name="Knight R."/>
            <person name="Edlund A."/>
        </authorList>
    </citation>
    <scope>NUCLEOTIDE SEQUENCE</scope>
    <source>
        <strain evidence="1">JCVI_32_bin.14</strain>
    </source>
</reference>
<feature type="non-terminal residue" evidence="1">
    <location>
        <position position="1"/>
    </location>
</feature>
<organism evidence="1 2">
    <name type="scientific">Dialister invisus</name>
    <dbReference type="NCBI Taxonomy" id="218538"/>
    <lineage>
        <taxon>Bacteria</taxon>
        <taxon>Bacillati</taxon>
        <taxon>Bacillota</taxon>
        <taxon>Negativicutes</taxon>
        <taxon>Veillonellales</taxon>
        <taxon>Veillonellaceae</taxon>
        <taxon>Dialister</taxon>
    </lineage>
</organism>
<accession>A0A930B960</accession>